<name>A0A2N1MPA5_9GLOM</name>
<dbReference type="Proteomes" id="UP000233469">
    <property type="component" value="Unassembled WGS sequence"/>
</dbReference>
<evidence type="ECO:0000313" key="2">
    <source>
        <dbReference type="Proteomes" id="UP000233469"/>
    </source>
</evidence>
<proteinExistence type="predicted"/>
<reference evidence="1 2" key="1">
    <citation type="submission" date="2016-04" db="EMBL/GenBank/DDBJ databases">
        <title>Genome analyses suggest a sexual origin of heterokaryosis in a supposedly ancient asexual fungus.</title>
        <authorList>
            <person name="Ropars J."/>
            <person name="Sedzielewska K."/>
            <person name="Noel J."/>
            <person name="Charron P."/>
            <person name="Farinelli L."/>
            <person name="Marton T."/>
            <person name="Kruger M."/>
            <person name="Pelin A."/>
            <person name="Brachmann A."/>
            <person name="Corradi N."/>
        </authorList>
    </citation>
    <scope>NUCLEOTIDE SEQUENCE [LARGE SCALE GENOMIC DNA]</scope>
    <source>
        <strain evidence="1 2">C2</strain>
    </source>
</reference>
<reference evidence="1 2" key="2">
    <citation type="submission" date="2017-10" db="EMBL/GenBank/DDBJ databases">
        <title>Extensive intraspecific genome diversity in a model arbuscular mycorrhizal fungus.</title>
        <authorList>
            <person name="Chen E.C.H."/>
            <person name="Morin E."/>
            <person name="Baudet D."/>
            <person name="Noel J."/>
            <person name="Ndikumana S."/>
            <person name="Charron P."/>
            <person name="St-Onge C."/>
            <person name="Giorgi J."/>
            <person name="Grigoriev I.V."/>
            <person name="Roux C."/>
            <person name="Martin F.M."/>
            <person name="Corradi N."/>
        </authorList>
    </citation>
    <scope>NUCLEOTIDE SEQUENCE [LARGE SCALE GENOMIC DNA]</scope>
    <source>
        <strain evidence="1 2">C2</strain>
    </source>
</reference>
<comment type="caution">
    <text evidence="1">The sequence shown here is derived from an EMBL/GenBank/DDBJ whole genome shotgun (WGS) entry which is preliminary data.</text>
</comment>
<feature type="non-terminal residue" evidence="1">
    <location>
        <position position="101"/>
    </location>
</feature>
<dbReference type="AlphaFoldDB" id="A0A2N1MPA5"/>
<protein>
    <submittedName>
        <fullName evidence="1">Uncharacterized protein</fullName>
    </submittedName>
</protein>
<accession>A0A2N1MPA5</accession>
<sequence length="101" mass="11915">MSPENYKLFQDKFKNILPIELDEEIMQHFKEYNPLVKPSSNKNILPPRSSVYQFDSNIINAKDAALIASWIDGIDNGNNRKLKKRYQFKNIPFKFDCIYRG</sequence>
<evidence type="ECO:0000313" key="1">
    <source>
        <dbReference type="EMBL" id="PKK63464.1"/>
    </source>
</evidence>
<gene>
    <name evidence="1" type="ORF">RhiirC2_758251</name>
</gene>
<organism evidence="1 2">
    <name type="scientific">Rhizophagus irregularis</name>
    <dbReference type="NCBI Taxonomy" id="588596"/>
    <lineage>
        <taxon>Eukaryota</taxon>
        <taxon>Fungi</taxon>
        <taxon>Fungi incertae sedis</taxon>
        <taxon>Mucoromycota</taxon>
        <taxon>Glomeromycotina</taxon>
        <taxon>Glomeromycetes</taxon>
        <taxon>Glomerales</taxon>
        <taxon>Glomeraceae</taxon>
        <taxon>Rhizophagus</taxon>
    </lineage>
</organism>
<dbReference type="EMBL" id="LLXL01001648">
    <property type="protein sequence ID" value="PKK63464.1"/>
    <property type="molecule type" value="Genomic_DNA"/>
</dbReference>